<dbReference type="EMBL" id="SZOH01005331">
    <property type="protein sequence ID" value="TKI79917.1"/>
    <property type="molecule type" value="Genomic_DNA"/>
</dbReference>
<proteinExistence type="predicted"/>
<dbReference type="Gene3D" id="3.40.710.10">
    <property type="entry name" value="DD-peptidase/beta-lactamase superfamily"/>
    <property type="match status" value="1"/>
</dbReference>
<feature type="non-terminal residue" evidence="1">
    <location>
        <position position="76"/>
    </location>
</feature>
<name>A0A9X8ZY59_BACCE</name>
<dbReference type="Gene3D" id="3.90.1310.10">
    <property type="entry name" value="Penicillin-binding protein 2a (Domain 2)"/>
    <property type="match status" value="1"/>
</dbReference>
<protein>
    <submittedName>
        <fullName evidence="1">Dihydropteridine reductase</fullName>
    </submittedName>
</protein>
<dbReference type="GO" id="GO:0008658">
    <property type="term" value="F:penicillin binding"/>
    <property type="evidence" value="ECO:0007669"/>
    <property type="project" value="TreeGrafter"/>
</dbReference>
<sequence>TNGNIEYVGTRRGIPLTNDIGKVEPAKNGNNVYLTLDKQINSFLEEAMNKAQEHYDPSMLIGIIADPKTGKVLAMS</sequence>
<evidence type="ECO:0000313" key="2">
    <source>
        <dbReference type="Proteomes" id="UP000308444"/>
    </source>
</evidence>
<accession>A0A9X8ZY59</accession>
<dbReference type="PANTHER" id="PTHR30627">
    <property type="entry name" value="PEPTIDOGLYCAN D,D-TRANSPEPTIDASE"/>
    <property type="match status" value="1"/>
</dbReference>
<reference evidence="1 2" key="1">
    <citation type="journal article" date="2019" name="Environ. Microbiol.">
        <title>An active ?-lactamase is a part of an orchestrated cell wall stress resistance network of Bacillus subtilis and related rhizosphere species.</title>
        <authorList>
            <person name="Bucher T."/>
            <person name="Keren-Paz A."/>
            <person name="Hausser J."/>
            <person name="Olender T."/>
            <person name="Cytryn E."/>
            <person name="Kolodkin-Gal I."/>
        </authorList>
    </citation>
    <scope>NUCLEOTIDE SEQUENCE [LARGE SCALE GENOMIC DNA]</scope>
    <source>
        <strain evidence="1 2">I32</strain>
    </source>
</reference>
<comment type="caution">
    <text evidence="1">The sequence shown here is derived from an EMBL/GenBank/DDBJ whole genome shotgun (WGS) entry which is preliminary data.</text>
</comment>
<dbReference type="InterPro" id="IPR050515">
    <property type="entry name" value="Beta-lactam/transpept"/>
</dbReference>
<dbReference type="GO" id="GO:0005886">
    <property type="term" value="C:plasma membrane"/>
    <property type="evidence" value="ECO:0007669"/>
    <property type="project" value="TreeGrafter"/>
</dbReference>
<dbReference type="InterPro" id="IPR012338">
    <property type="entry name" value="Beta-lactam/transpept-like"/>
</dbReference>
<dbReference type="GO" id="GO:0071555">
    <property type="term" value="P:cell wall organization"/>
    <property type="evidence" value="ECO:0007669"/>
    <property type="project" value="TreeGrafter"/>
</dbReference>
<dbReference type="AlphaFoldDB" id="A0A9X8ZY59"/>
<dbReference type="PANTHER" id="PTHR30627:SF26">
    <property type="entry name" value="PENICILLIN-BINDING PROTEIN 2B"/>
    <property type="match status" value="1"/>
</dbReference>
<organism evidence="1 2">
    <name type="scientific">Bacillus cereus</name>
    <dbReference type="NCBI Taxonomy" id="1396"/>
    <lineage>
        <taxon>Bacteria</taxon>
        <taxon>Bacillati</taxon>
        <taxon>Bacillota</taxon>
        <taxon>Bacilli</taxon>
        <taxon>Bacillales</taxon>
        <taxon>Bacillaceae</taxon>
        <taxon>Bacillus</taxon>
        <taxon>Bacillus cereus group</taxon>
    </lineage>
</organism>
<dbReference type="Proteomes" id="UP000308444">
    <property type="component" value="Unassembled WGS sequence"/>
</dbReference>
<dbReference type="SUPFAM" id="SSF56601">
    <property type="entry name" value="beta-lactamase/transpeptidase-like"/>
    <property type="match status" value="1"/>
</dbReference>
<feature type="non-terminal residue" evidence="1">
    <location>
        <position position="1"/>
    </location>
</feature>
<gene>
    <name evidence="1" type="ORF">FC695_44230</name>
</gene>
<evidence type="ECO:0000313" key="1">
    <source>
        <dbReference type="EMBL" id="TKI79917.1"/>
    </source>
</evidence>